<feature type="transmembrane region" description="Helical" evidence="1">
    <location>
        <begin position="6"/>
        <end position="21"/>
    </location>
</feature>
<dbReference type="EMBL" id="HG315671">
    <property type="protein sequence ID" value="CDF80269.1"/>
    <property type="molecule type" value="Genomic_DNA"/>
</dbReference>
<name>T2KQK7_FORAG</name>
<dbReference type="HOGENOM" id="CLU_084444_0_0_10"/>
<accession>T2KQK7</accession>
<dbReference type="AlphaFoldDB" id="T2KQK7"/>
<dbReference type="eggNOG" id="ENOG5030C5C">
    <property type="taxonomic scope" value="Bacteria"/>
</dbReference>
<feature type="transmembrane region" description="Helical" evidence="1">
    <location>
        <begin position="112"/>
        <end position="130"/>
    </location>
</feature>
<keyword evidence="1" id="KW-1133">Transmembrane helix</keyword>
<gene>
    <name evidence="2" type="ORF">BN863_25570</name>
</gene>
<evidence type="ECO:0000313" key="2">
    <source>
        <dbReference type="EMBL" id="CDF80269.1"/>
    </source>
</evidence>
<sequence length="217" mass="24841">MLKVIFLLMVFLSLLFLYYGTGKNKRLILLLTVWQVLIGALAFYQIFIENPKLFPIVIFGTVLLTIFGLNRIDASKLKPNFLLGIHILRISVELVLYQLYLQEKIPQLMTFYGWNFDIVLGISALIILVYQLILKRKINRTLFIIWNSIGIVFLLVIVSLAILSSPSLIQQFAFDQPNIAVLEFPYCFLPTCVVPIVLMSNILLIEKSTTANNVNEQ</sequence>
<proteinExistence type="predicted"/>
<feature type="transmembrane region" description="Helical" evidence="1">
    <location>
        <begin position="142"/>
        <end position="163"/>
    </location>
</feature>
<evidence type="ECO:0000313" key="3">
    <source>
        <dbReference type="Proteomes" id="UP000016160"/>
    </source>
</evidence>
<feature type="transmembrane region" description="Helical" evidence="1">
    <location>
        <begin position="53"/>
        <end position="69"/>
    </location>
</feature>
<protein>
    <submittedName>
        <fullName evidence="2">Conserved hypothetical membrane protein</fullName>
    </submittedName>
</protein>
<organism evidence="2 3">
    <name type="scientific">Formosa agariphila (strain DSM 15362 / KCTC 12365 / LMG 23005 / KMM 3901 / M-2Alg 35-1)</name>
    <dbReference type="NCBI Taxonomy" id="1347342"/>
    <lineage>
        <taxon>Bacteria</taxon>
        <taxon>Pseudomonadati</taxon>
        <taxon>Bacteroidota</taxon>
        <taxon>Flavobacteriia</taxon>
        <taxon>Flavobacteriales</taxon>
        <taxon>Flavobacteriaceae</taxon>
        <taxon>Formosa</taxon>
    </lineage>
</organism>
<feature type="transmembrane region" description="Helical" evidence="1">
    <location>
        <begin position="81"/>
        <end position="100"/>
    </location>
</feature>
<reference evidence="2 3" key="1">
    <citation type="journal article" date="2013" name="Appl. Environ. Microbiol.">
        <title>The genome of the alga-associated marine flavobacterium Formosa agariphila KMM 3901T reveals a broad potential for degradation of algal polysaccharides.</title>
        <authorList>
            <person name="Mann A.J."/>
            <person name="Hahnke R.L."/>
            <person name="Huang S."/>
            <person name="Werner J."/>
            <person name="Xing P."/>
            <person name="Barbeyron T."/>
            <person name="Huettel B."/>
            <person name="Stueber K."/>
            <person name="Reinhardt R."/>
            <person name="Harder J."/>
            <person name="Gloeckner F.O."/>
            <person name="Amann R.I."/>
            <person name="Teeling H."/>
        </authorList>
    </citation>
    <scope>NUCLEOTIDE SEQUENCE [LARGE SCALE GENOMIC DNA]</scope>
    <source>
        <strain evidence="3">DSM 15362 / KCTC 12365 / LMG 23005 / KMM 3901</strain>
    </source>
</reference>
<feature type="transmembrane region" description="Helical" evidence="1">
    <location>
        <begin position="183"/>
        <end position="205"/>
    </location>
</feature>
<keyword evidence="1" id="KW-0812">Transmembrane</keyword>
<dbReference type="Proteomes" id="UP000016160">
    <property type="component" value="Chromosome"/>
</dbReference>
<dbReference type="OrthoDB" id="675847at2"/>
<feature type="transmembrane region" description="Helical" evidence="1">
    <location>
        <begin position="28"/>
        <end position="47"/>
    </location>
</feature>
<dbReference type="PATRIC" id="fig|1347342.6.peg.2572"/>
<keyword evidence="1" id="KW-0472">Membrane</keyword>
<dbReference type="STRING" id="1347342.BN863_25570"/>
<keyword evidence="3" id="KW-1185">Reference proteome</keyword>
<dbReference type="RefSeq" id="WP_051774783.1">
    <property type="nucleotide sequence ID" value="NZ_HG315671.1"/>
</dbReference>
<evidence type="ECO:0000256" key="1">
    <source>
        <dbReference type="SAM" id="Phobius"/>
    </source>
</evidence>